<sequence>MKNRKTFAMICYFICIAASIGAGVVSFLAYRHSITYTLGFLIFVPIWIGAYWFLGFFNALAREKNGKKTRFIVKKSLTRGLSAVANIMSVLLLCFWVYAYIFMVLPANKADGKAKVSAQQVVSSGVVCDNIN</sequence>
<proteinExistence type="predicted"/>
<feature type="transmembrane region" description="Helical" evidence="1">
    <location>
        <begin position="36"/>
        <end position="60"/>
    </location>
</feature>
<dbReference type="Proteomes" id="UP000182192">
    <property type="component" value="Unassembled WGS sequence"/>
</dbReference>
<dbReference type="RefSeq" id="WP_074959730.1">
    <property type="nucleotide sequence ID" value="NZ_FOKQ01000002.1"/>
</dbReference>
<evidence type="ECO:0000256" key="1">
    <source>
        <dbReference type="SAM" id="Phobius"/>
    </source>
</evidence>
<dbReference type="AlphaFoldDB" id="A0A1I1D9L0"/>
<name>A0A1I1D9L0_RUMAL</name>
<feature type="transmembrane region" description="Helical" evidence="1">
    <location>
        <begin position="81"/>
        <end position="101"/>
    </location>
</feature>
<keyword evidence="1" id="KW-0812">Transmembrane</keyword>
<protein>
    <submittedName>
        <fullName evidence="2">Uncharacterized protein</fullName>
    </submittedName>
</protein>
<feature type="transmembrane region" description="Helical" evidence="1">
    <location>
        <begin position="7"/>
        <end position="30"/>
    </location>
</feature>
<dbReference type="OrthoDB" id="1821833at2"/>
<evidence type="ECO:0000313" key="2">
    <source>
        <dbReference type="EMBL" id="SFB71699.1"/>
    </source>
</evidence>
<reference evidence="2 3" key="1">
    <citation type="submission" date="2016-10" db="EMBL/GenBank/DDBJ databases">
        <authorList>
            <person name="de Groot N.N."/>
        </authorList>
    </citation>
    <scope>NUCLEOTIDE SEQUENCE [LARGE SCALE GENOMIC DNA]</scope>
    <source>
        <strain evidence="2 3">AR67</strain>
    </source>
</reference>
<gene>
    <name evidence="2" type="ORF">SAMN02910406_00312</name>
</gene>
<keyword evidence="1" id="KW-1133">Transmembrane helix</keyword>
<evidence type="ECO:0000313" key="3">
    <source>
        <dbReference type="Proteomes" id="UP000182192"/>
    </source>
</evidence>
<keyword evidence="1" id="KW-0472">Membrane</keyword>
<organism evidence="2 3">
    <name type="scientific">Ruminococcus albus</name>
    <dbReference type="NCBI Taxonomy" id="1264"/>
    <lineage>
        <taxon>Bacteria</taxon>
        <taxon>Bacillati</taxon>
        <taxon>Bacillota</taxon>
        <taxon>Clostridia</taxon>
        <taxon>Eubacteriales</taxon>
        <taxon>Oscillospiraceae</taxon>
        <taxon>Ruminococcus</taxon>
    </lineage>
</organism>
<dbReference type="EMBL" id="FOKQ01000002">
    <property type="protein sequence ID" value="SFB71699.1"/>
    <property type="molecule type" value="Genomic_DNA"/>
</dbReference>
<accession>A0A1I1D9L0</accession>